<protein>
    <submittedName>
        <fullName evidence="1">Uncharacterized protein</fullName>
    </submittedName>
</protein>
<dbReference type="EnsemblPlants" id="TuG1812G0200003927.01.T01">
    <property type="protein sequence ID" value="TuG1812G0200003927.01.T01.cds367955"/>
    <property type="gene ID" value="TuG1812G0200003927.01"/>
</dbReference>
<evidence type="ECO:0000313" key="2">
    <source>
        <dbReference type="Proteomes" id="UP000015106"/>
    </source>
</evidence>
<dbReference type="AlphaFoldDB" id="A0A8R7TKA4"/>
<sequence>FLFQFREYLFFSSPGTKNSRKQELALWYLVSMLVTGNQIKTTRSTSKA</sequence>
<keyword evidence="2" id="KW-1185">Reference proteome</keyword>
<dbReference type="Proteomes" id="UP000015106">
    <property type="component" value="Chromosome 2"/>
</dbReference>
<accession>A0A8R7TKA4</accession>
<name>A0A8R7TKA4_TRIUA</name>
<reference evidence="1" key="2">
    <citation type="submission" date="2018-03" db="EMBL/GenBank/DDBJ databases">
        <title>The Triticum urartu genome reveals the dynamic nature of wheat genome evolution.</title>
        <authorList>
            <person name="Ling H."/>
            <person name="Ma B."/>
            <person name="Shi X."/>
            <person name="Liu H."/>
            <person name="Dong L."/>
            <person name="Sun H."/>
            <person name="Cao Y."/>
            <person name="Gao Q."/>
            <person name="Zheng S."/>
            <person name="Li Y."/>
            <person name="Yu Y."/>
            <person name="Du H."/>
            <person name="Qi M."/>
            <person name="Li Y."/>
            <person name="Yu H."/>
            <person name="Cui Y."/>
            <person name="Wang N."/>
            <person name="Chen C."/>
            <person name="Wu H."/>
            <person name="Zhao Y."/>
            <person name="Zhang J."/>
            <person name="Li Y."/>
            <person name="Zhou W."/>
            <person name="Zhang B."/>
            <person name="Hu W."/>
            <person name="Eijk M."/>
            <person name="Tang J."/>
            <person name="Witsenboer H."/>
            <person name="Zhao S."/>
            <person name="Li Z."/>
            <person name="Zhang A."/>
            <person name="Wang D."/>
            <person name="Liang C."/>
        </authorList>
    </citation>
    <scope>NUCLEOTIDE SEQUENCE [LARGE SCALE GENOMIC DNA]</scope>
    <source>
        <strain evidence="1">cv. G1812</strain>
    </source>
</reference>
<reference evidence="2" key="1">
    <citation type="journal article" date="2013" name="Nature">
        <title>Draft genome of the wheat A-genome progenitor Triticum urartu.</title>
        <authorList>
            <person name="Ling H.Q."/>
            <person name="Zhao S."/>
            <person name="Liu D."/>
            <person name="Wang J."/>
            <person name="Sun H."/>
            <person name="Zhang C."/>
            <person name="Fan H."/>
            <person name="Li D."/>
            <person name="Dong L."/>
            <person name="Tao Y."/>
            <person name="Gao C."/>
            <person name="Wu H."/>
            <person name="Li Y."/>
            <person name="Cui Y."/>
            <person name="Guo X."/>
            <person name="Zheng S."/>
            <person name="Wang B."/>
            <person name="Yu K."/>
            <person name="Liang Q."/>
            <person name="Yang W."/>
            <person name="Lou X."/>
            <person name="Chen J."/>
            <person name="Feng M."/>
            <person name="Jian J."/>
            <person name="Zhang X."/>
            <person name="Luo G."/>
            <person name="Jiang Y."/>
            <person name="Liu J."/>
            <person name="Wang Z."/>
            <person name="Sha Y."/>
            <person name="Zhang B."/>
            <person name="Wu H."/>
            <person name="Tang D."/>
            <person name="Shen Q."/>
            <person name="Xue P."/>
            <person name="Zou S."/>
            <person name="Wang X."/>
            <person name="Liu X."/>
            <person name="Wang F."/>
            <person name="Yang Y."/>
            <person name="An X."/>
            <person name="Dong Z."/>
            <person name="Zhang K."/>
            <person name="Zhang X."/>
            <person name="Luo M.C."/>
            <person name="Dvorak J."/>
            <person name="Tong Y."/>
            <person name="Wang J."/>
            <person name="Yang H."/>
            <person name="Li Z."/>
            <person name="Wang D."/>
            <person name="Zhang A."/>
            <person name="Wang J."/>
        </authorList>
    </citation>
    <scope>NUCLEOTIDE SEQUENCE</scope>
    <source>
        <strain evidence="2">cv. G1812</strain>
    </source>
</reference>
<dbReference type="Gramene" id="TuG1812G0200003927.01.T01">
    <property type="protein sequence ID" value="TuG1812G0200003927.01.T01.cds367955"/>
    <property type="gene ID" value="TuG1812G0200003927.01"/>
</dbReference>
<organism evidence="1 2">
    <name type="scientific">Triticum urartu</name>
    <name type="common">Red wild einkorn</name>
    <name type="synonym">Crithodium urartu</name>
    <dbReference type="NCBI Taxonomy" id="4572"/>
    <lineage>
        <taxon>Eukaryota</taxon>
        <taxon>Viridiplantae</taxon>
        <taxon>Streptophyta</taxon>
        <taxon>Embryophyta</taxon>
        <taxon>Tracheophyta</taxon>
        <taxon>Spermatophyta</taxon>
        <taxon>Magnoliopsida</taxon>
        <taxon>Liliopsida</taxon>
        <taxon>Poales</taxon>
        <taxon>Poaceae</taxon>
        <taxon>BOP clade</taxon>
        <taxon>Pooideae</taxon>
        <taxon>Triticodae</taxon>
        <taxon>Triticeae</taxon>
        <taxon>Triticinae</taxon>
        <taxon>Triticum</taxon>
    </lineage>
</organism>
<proteinExistence type="predicted"/>
<reference evidence="1" key="3">
    <citation type="submission" date="2022-06" db="UniProtKB">
        <authorList>
            <consortium name="EnsemblPlants"/>
        </authorList>
    </citation>
    <scope>IDENTIFICATION</scope>
</reference>
<evidence type="ECO:0000313" key="1">
    <source>
        <dbReference type="EnsemblPlants" id="TuG1812G0200003927.01.T01.cds367955"/>
    </source>
</evidence>